<dbReference type="EMBL" id="NPDN01000001">
    <property type="protein sequence ID" value="PJZ27227.1"/>
    <property type="molecule type" value="Genomic_DNA"/>
</dbReference>
<name>A0A2M9XHR1_9LEPT</name>
<proteinExistence type="predicted"/>
<dbReference type="Proteomes" id="UP000232196">
    <property type="component" value="Unassembled WGS sequence"/>
</dbReference>
<comment type="caution">
    <text evidence="2">The sequence shown here is derived from an EMBL/GenBank/DDBJ whole genome shotgun (WGS) entry which is preliminary data.</text>
</comment>
<evidence type="ECO:0008006" key="4">
    <source>
        <dbReference type="Google" id="ProtNLM"/>
    </source>
</evidence>
<dbReference type="OrthoDB" id="343291at2"/>
<protein>
    <recommendedName>
        <fullName evidence="4">Porin</fullName>
    </recommendedName>
</protein>
<evidence type="ECO:0000256" key="1">
    <source>
        <dbReference type="SAM" id="MobiDB-lite"/>
    </source>
</evidence>
<gene>
    <name evidence="2" type="ORF">CH357_01350</name>
</gene>
<dbReference type="RefSeq" id="WP_100704974.1">
    <property type="nucleotide sequence ID" value="NZ_NPDL01000004.1"/>
</dbReference>
<organism evidence="2 3">
    <name type="scientific">Leptospira hartskeerlii</name>
    <dbReference type="NCBI Taxonomy" id="2023177"/>
    <lineage>
        <taxon>Bacteria</taxon>
        <taxon>Pseudomonadati</taxon>
        <taxon>Spirochaetota</taxon>
        <taxon>Spirochaetia</taxon>
        <taxon>Leptospirales</taxon>
        <taxon>Leptospiraceae</taxon>
        <taxon>Leptospira</taxon>
    </lineage>
</organism>
<evidence type="ECO:0000313" key="2">
    <source>
        <dbReference type="EMBL" id="PJZ27227.1"/>
    </source>
</evidence>
<dbReference type="AlphaFoldDB" id="A0A2M9XHR1"/>
<reference evidence="2 3" key="1">
    <citation type="submission" date="2017-07" db="EMBL/GenBank/DDBJ databases">
        <title>Leptospira spp. isolated from tropical soils.</title>
        <authorList>
            <person name="Thibeaux R."/>
            <person name="Iraola G."/>
            <person name="Ferres I."/>
            <person name="Bierque E."/>
            <person name="Girault D."/>
            <person name="Soupe-Gilbert M.-E."/>
            <person name="Picardeau M."/>
            <person name="Goarant C."/>
        </authorList>
    </citation>
    <scope>NUCLEOTIDE SEQUENCE [LARGE SCALE GENOMIC DNA]</scope>
    <source>
        <strain evidence="2 3">MCA1-C-A1</strain>
    </source>
</reference>
<evidence type="ECO:0000313" key="3">
    <source>
        <dbReference type="Proteomes" id="UP000232196"/>
    </source>
</evidence>
<keyword evidence="3" id="KW-1185">Reference proteome</keyword>
<feature type="region of interest" description="Disordered" evidence="1">
    <location>
        <begin position="74"/>
        <end position="98"/>
    </location>
</feature>
<sequence length="434" mass="49108">MGRILGISSILLLILTFPLESILAVTIQMNAGRIFKKVSVQKETETEIEVVDPDGVIYRIRKDKIKQITEDTPDTVPEFASDESVPTGAVKVPSPKDSLPEHSILLSQSLSNDGAFQGSDLFGERQARRNGTSYKDYYEAYFLTTSVEILGLPKQFKLGLTMMNPLLDRSNTDSDLRLQSTPGGPDQTYLLDKSLATGTLQFDPNEVKTRKEKNGLYDYLFTRAMYDHETRLGTFSAGFLFINQNDPTYVMRGYWVIGWKAPFWEWLNPQFSINNKMLNDYGGTFQGTHNYRLTVSHEFFKGETFRITPSLVVGYAEVNDNTDRKKGISDISPRLQFDYGKFFFAANMMYRATPALVDNATYTPSIGAYPDSNANDGLTIDPAKAYGYKNELIVNYISSLSDDPAVKRALVDHYQQQHIVHVIFFYNIGYTIRI</sequence>
<accession>A0A2M9XHR1</accession>